<dbReference type="InterPro" id="IPR005018">
    <property type="entry name" value="DOMON_domain"/>
</dbReference>
<dbReference type="PANTHER" id="PTHR10157:SF23">
    <property type="entry name" value="MOXD1 HOMOLOG 1"/>
    <property type="match status" value="1"/>
</dbReference>
<comment type="similarity">
    <text evidence="3">Belongs to the copper type II ascorbate-dependent monooxygenase family.</text>
</comment>
<dbReference type="GO" id="GO:0005507">
    <property type="term" value="F:copper ion binding"/>
    <property type="evidence" value="ECO:0000318"/>
    <property type="project" value="GO_Central"/>
</dbReference>
<reference evidence="14" key="3">
    <citation type="submission" date="2025-08" db="UniProtKB">
        <authorList>
            <consortium name="Ensembl"/>
        </authorList>
    </citation>
    <scope>IDENTIFICATION</scope>
</reference>
<dbReference type="GO" id="GO:0005615">
    <property type="term" value="C:extracellular space"/>
    <property type="evidence" value="ECO:0000318"/>
    <property type="project" value="GO_Central"/>
</dbReference>
<dbReference type="InterPro" id="IPR028460">
    <property type="entry name" value="Tbh/DBH"/>
</dbReference>
<evidence type="ECO:0000256" key="9">
    <source>
        <dbReference type="ARBA" id="ARBA00023136"/>
    </source>
</evidence>
<dbReference type="InterPro" id="IPR036939">
    <property type="entry name" value="Cu2_ascorb_mOase_N_sf"/>
</dbReference>
<dbReference type="PROSITE" id="PS50836">
    <property type="entry name" value="DOMON"/>
    <property type="match status" value="1"/>
</dbReference>
<dbReference type="SMART" id="SM00664">
    <property type="entry name" value="DoH"/>
    <property type="match status" value="1"/>
</dbReference>
<dbReference type="AlphaFoldDB" id="F6XF34"/>
<dbReference type="FunFam" id="2.60.120.230:FF:000009">
    <property type="match status" value="1"/>
</dbReference>
<keyword evidence="5 12" id="KW-0732">Signal</keyword>
<dbReference type="InParanoid" id="F6XF34"/>
<dbReference type="EMBL" id="EAAA01001821">
    <property type="status" value="NOT_ANNOTATED_CDS"/>
    <property type="molecule type" value="Genomic_DNA"/>
</dbReference>
<evidence type="ECO:0000313" key="14">
    <source>
        <dbReference type="Ensembl" id="ENSCINP00000023453.2"/>
    </source>
</evidence>
<comment type="cofactor">
    <cofactor evidence="1">
        <name>Cu(2+)</name>
        <dbReference type="ChEBI" id="CHEBI:29036"/>
    </cofactor>
</comment>
<dbReference type="CDD" id="cd09631">
    <property type="entry name" value="DOMON_DOH"/>
    <property type="match status" value="1"/>
</dbReference>
<evidence type="ECO:0000313" key="15">
    <source>
        <dbReference type="Proteomes" id="UP000008144"/>
    </source>
</evidence>
<dbReference type="Proteomes" id="UP000008144">
    <property type="component" value="Chromosome 3"/>
</dbReference>
<protein>
    <recommendedName>
        <fullName evidence="13">DOMON domain-containing protein</fullName>
    </recommendedName>
</protein>
<evidence type="ECO:0000256" key="7">
    <source>
        <dbReference type="ARBA" id="ARBA00023008"/>
    </source>
</evidence>
<dbReference type="Gene3D" id="2.60.40.1210">
    <property type="entry name" value="Cellobiose dehydrogenase, cytochrome domain"/>
    <property type="match status" value="1"/>
</dbReference>
<dbReference type="SUPFAM" id="SSF49344">
    <property type="entry name" value="CBD9-like"/>
    <property type="match status" value="1"/>
</dbReference>
<comment type="subcellular location">
    <subcellularLocation>
        <location evidence="2">Membrane</location>
    </subcellularLocation>
</comment>
<dbReference type="GO" id="GO:0004500">
    <property type="term" value="F:dopamine beta-monooxygenase activity"/>
    <property type="evidence" value="ECO:0000318"/>
    <property type="project" value="GO_Central"/>
</dbReference>
<accession>F6XF34</accession>
<keyword evidence="15" id="KW-1185">Reference proteome</keyword>
<dbReference type="GO" id="GO:0042421">
    <property type="term" value="P:norepinephrine biosynthetic process"/>
    <property type="evidence" value="ECO:0000318"/>
    <property type="project" value="GO_Central"/>
</dbReference>
<organism evidence="14 15">
    <name type="scientific">Ciona intestinalis</name>
    <name type="common">Transparent sea squirt</name>
    <name type="synonym">Ascidia intestinalis</name>
    <dbReference type="NCBI Taxonomy" id="7719"/>
    <lineage>
        <taxon>Eukaryota</taxon>
        <taxon>Metazoa</taxon>
        <taxon>Chordata</taxon>
        <taxon>Tunicata</taxon>
        <taxon>Ascidiacea</taxon>
        <taxon>Phlebobranchia</taxon>
        <taxon>Cionidae</taxon>
        <taxon>Ciona</taxon>
    </lineage>
</organism>
<reference evidence="14" key="4">
    <citation type="submission" date="2025-09" db="UniProtKB">
        <authorList>
            <consortium name="Ensembl"/>
        </authorList>
    </citation>
    <scope>IDENTIFICATION</scope>
</reference>
<dbReference type="GO" id="GO:0006589">
    <property type="term" value="P:octopamine biosynthetic process"/>
    <property type="evidence" value="ECO:0000318"/>
    <property type="project" value="GO_Central"/>
</dbReference>
<dbReference type="PANTHER" id="PTHR10157">
    <property type="entry name" value="DOPAMINE BETA HYDROXYLASE RELATED"/>
    <property type="match status" value="1"/>
</dbReference>
<dbReference type="InterPro" id="IPR024548">
    <property type="entry name" value="Cu2_monoox_C"/>
</dbReference>
<keyword evidence="9" id="KW-0472">Membrane</keyword>
<keyword evidence="6" id="KW-0560">Oxidoreductase</keyword>
<dbReference type="FunFam" id="2.60.40.1210:FF:000001">
    <property type="entry name" value="Monooxygenase, DBH-like 1, like"/>
    <property type="match status" value="1"/>
</dbReference>
<dbReference type="InterPro" id="IPR008977">
    <property type="entry name" value="PHM/PNGase_F_dom_sf"/>
</dbReference>
<evidence type="ECO:0000256" key="11">
    <source>
        <dbReference type="ARBA" id="ARBA00023180"/>
    </source>
</evidence>
<dbReference type="InterPro" id="IPR045266">
    <property type="entry name" value="DOH_DOMON"/>
</dbReference>
<dbReference type="GO" id="GO:0042420">
    <property type="term" value="P:dopamine catabolic process"/>
    <property type="evidence" value="ECO:0000318"/>
    <property type="project" value="GO_Central"/>
</dbReference>
<dbReference type="GO" id="GO:0030667">
    <property type="term" value="C:secretory granule membrane"/>
    <property type="evidence" value="ECO:0000318"/>
    <property type="project" value="GO_Central"/>
</dbReference>
<evidence type="ECO:0000256" key="1">
    <source>
        <dbReference type="ARBA" id="ARBA00001973"/>
    </source>
</evidence>
<evidence type="ECO:0000256" key="6">
    <source>
        <dbReference type="ARBA" id="ARBA00023002"/>
    </source>
</evidence>
<dbReference type="OMA" id="AMENDTH"/>
<evidence type="ECO:0000256" key="5">
    <source>
        <dbReference type="ARBA" id="ARBA00022729"/>
    </source>
</evidence>
<dbReference type="Pfam" id="PF03351">
    <property type="entry name" value="DOMON"/>
    <property type="match status" value="1"/>
</dbReference>
<name>F6XF34_CIOIN</name>
<feature type="signal peptide" evidence="12">
    <location>
        <begin position="1"/>
        <end position="17"/>
    </location>
</feature>
<dbReference type="HOGENOM" id="CLU_017939_1_0_1"/>
<sequence length="455" mass="50120">MFKLFILSCFIGALVYGQSPTMSYSHRASVGVNGSLFWELINATHITMEIHVQTTGWIGFGISPNPNMVNADIYVGWVKGCTGYITDRHATADSFPPKDTQQDIELLAASETNGWTMLKFRRQLAACETTFDRPITEDTLKLIWAYGTSDPIGTDIVAGNYHGITNRGTQNFIPLQSIPISQQTTVPGETLLTFDFVNSAFALPAVDTYYSCRLLAFPTLSSKHHIVKIEPMITSGNELYVHHMVLYICSQQTLQASSSLGTTTQCYTNLPTDFETCQGVYMAWAIGGQSFYLPREAGFSIGATGDPKFAVLEIHYDNPTIRSNVVDSSGLKLTYTPNLRANDAAMIQAGRTVFGLTHIIPPGAPAYKSYGECTQNCLESAMGTSINNITVFATLLHSHLLGKAISLKHLRGTTELKPIAVDNSYDFNFQENRYLPEYRVVKPGDSLQVVCTYNS</sequence>
<keyword evidence="11" id="KW-0325">Glycoprotein</keyword>
<keyword evidence="8" id="KW-0503">Monooxygenase</keyword>
<dbReference type="InterPro" id="IPR014784">
    <property type="entry name" value="Cu2_ascorb_mOase-like_C"/>
</dbReference>
<keyword evidence="7" id="KW-0186">Copper</keyword>
<keyword evidence="10" id="KW-1015">Disulfide bond</keyword>
<evidence type="ECO:0000256" key="10">
    <source>
        <dbReference type="ARBA" id="ARBA00023157"/>
    </source>
</evidence>
<dbReference type="Gene3D" id="2.60.120.230">
    <property type="match status" value="1"/>
</dbReference>
<evidence type="ECO:0000256" key="3">
    <source>
        <dbReference type="ARBA" id="ARBA00010676"/>
    </source>
</evidence>
<dbReference type="SUPFAM" id="SSF49742">
    <property type="entry name" value="PHM/PNGase F"/>
    <property type="match status" value="2"/>
</dbReference>
<dbReference type="Pfam" id="PF03712">
    <property type="entry name" value="Cu2_monoox_C"/>
    <property type="match status" value="1"/>
</dbReference>
<evidence type="ECO:0000256" key="2">
    <source>
        <dbReference type="ARBA" id="ARBA00004370"/>
    </source>
</evidence>
<evidence type="ECO:0000259" key="13">
    <source>
        <dbReference type="PROSITE" id="PS50836"/>
    </source>
</evidence>
<evidence type="ECO:0000256" key="12">
    <source>
        <dbReference type="SAM" id="SignalP"/>
    </source>
</evidence>
<proteinExistence type="inferred from homology"/>
<feature type="chain" id="PRO_5003350547" description="DOMON domain-containing protein" evidence="12">
    <location>
        <begin position="18"/>
        <end position="455"/>
    </location>
</feature>
<reference evidence="15" key="1">
    <citation type="journal article" date="2002" name="Science">
        <title>The draft genome of Ciona intestinalis: insights into chordate and vertebrate origins.</title>
        <authorList>
            <person name="Dehal P."/>
            <person name="Satou Y."/>
            <person name="Campbell R.K."/>
            <person name="Chapman J."/>
            <person name="Degnan B."/>
            <person name="De Tomaso A."/>
            <person name="Davidson B."/>
            <person name="Di Gregorio A."/>
            <person name="Gelpke M."/>
            <person name="Goodstein D.M."/>
            <person name="Harafuji N."/>
            <person name="Hastings K.E."/>
            <person name="Ho I."/>
            <person name="Hotta K."/>
            <person name="Huang W."/>
            <person name="Kawashima T."/>
            <person name="Lemaire P."/>
            <person name="Martinez D."/>
            <person name="Meinertzhagen I.A."/>
            <person name="Necula S."/>
            <person name="Nonaka M."/>
            <person name="Putnam N."/>
            <person name="Rash S."/>
            <person name="Saiga H."/>
            <person name="Satake M."/>
            <person name="Terry A."/>
            <person name="Yamada L."/>
            <person name="Wang H.G."/>
            <person name="Awazu S."/>
            <person name="Azumi K."/>
            <person name="Boore J."/>
            <person name="Branno M."/>
            <person name="Chin-Bow S."/>
            <person name="DeSantis R."/>
            <person name="Doyle S."/>
            <person name="Francino P."/>
            <person name="Keys D.N."/>
            <person name="Haga S."/>
            <person name="Hayashi H."/>
            <person name="Hino K."/>
            <person name="Imai K.S."/>
            <person name="Inaba K."/>
            <person name="Kano S."/>
            <person name="Kobayashi K."/>
            <person name="Kobayashi M."/>
            <person name="Lee B.I."/>
            <person name="Makabe K.W."/>
            <person name="Manohar C."/>
            <person name="Matassi G."/>
            <person name="Medina M."/>
            <person name="Mochizuki Y."/>
            <person name="Mount S."/>
            <person name="Morishita T."/>
            <person name="Miura S."/>
            <person name="Nakayama A."/>
            <person name="Nishizaka S."/>
            <person name="Nomoto H."/>
            <person name="Ohta F."/>
            <person name="Oishi K."/>
            <person name="Rigoutsos I."/>
            <person name="Sano M."/>
            <person name="Sasaki A."/>
            <person name="Sasakura Y."/>
            <person name="Shoguchi E."/>
            <person name="Shin-i T."/>
            <person name="Spagnuolo A."/>
            <person name="Stainier D."/>
            <person name="Suzuki M.M."/>
            <person name="Tassy O."/>
            <person name="Takatori N."/>
            <person name="Tokuoka M."/>
            <person name="Yagi K."/>
            <person name="Yoshizaki F."/>
            <person name="Wada S."/>
            <person name="Zhang C."/>
            <person name="Hyatt P.D."/>
            <person name="Larimer F."/>
            <person name="Detter C."/>
            <person name="Doggett N."/>
            <person name="Glavina T."/>
            <person name="Hawkins T."/>
            <person name="Richardson P."/>
            <person name="Lucas S."/>
            <person name="Kohara Y."/>
            <person name="Levine M."/>
            <person name="Satoh N."/>
            <person name="Rokhsar D.S."/>
        </authorList>
    </citation>
    <scope>NUCLEOTIDE SEQUENCE [LARGE SCALE GENOMIC DNA]</scope>
</reference>
<dbReference type="Ensembl" id="ENSCINT00000023699.2">
    <property type="protein sequence ID" value="ENSCINP00000023453.2"/>
    <property type="gene ID" value="ENSCING00000012602.2"/>
</dbReference>
<reference evidence="14" key="2">
    <citation type="journal article" date="2008" name="Genome Biol.">
        <title>Improved genome assembly and evidence-based global gene model set for the chordate Ciona intestinalis: new insight into intron and operon populations.</title>
        <authorList>
            <person name="Satou Y."/>
            <person name="Mineta K."/>
            <person name="Ogasawara M."/>
            <person name="Sasakura Y."/>
            <person name="Shoguchi E."/>
            <person name="Ueno K."/>
            <person name="Yamada L."/>
            <person name="Matsumoto J."/>
            <person name="Wasserscheid J."/>
            <person name="Dewar K."/>
            <person name="Wiley G.B."/>
            <person name="Macmil S.L."/>
            <person name="Roe B.A."/>
            <person name="Zeller R.W."/>
            <person name="Hastings K.E."/>
            <person name="Lemaire P."/>
            <person name="Lindquist E."/>
            <person name="Endo T."/>
            <person name="Hotta K."/>
            <person name="Inaba K."/>
        </authorList>
    </citation>
    <scope>NUCLEOTIDE SEQUENCE [LARGE SCALE GENOMIC DNA]</scope>
    <source>
        <strain evidence="14">wild type</strain>
    </source>
</reference>
<evidence type="ECO:0000256" key="4">
    <source>
        <dbReference type="ARBA" id="ARBA00022723"/>
    </source>
</evidence>
<dbReference type="InterPro" id="IPR000945">
    <property type="entry name" value="DBH-like"/>
</dbReference>
<keyword evidence="4" id="KW-0479">Metal-binding</keyword>
<dbReference type="Gene3D" id="2.60.120.310">
    <property type="entry name" value="Copper type II, ascorbate-dependent monooxygenase, N-terminal domain"/>
    <property type="match status" value="1"/>
</dbReference>
<dbReference type="InterPro" id="IPR000323">
    <property type="entry name" value="Cu2_ascorb_mOase_N"/>
</dbReference>
<dbReference type="PRINTS" id="PR00767">
    <property type="entry name" value="DBMONOXGNASE"/>
</dbReference>
<evidence type="ECO:0000256" key="8">
    <source>
        <dbReference type="ARBA" id="ARBA00023033"/>
    </source>
</evidence>
<dbReference type="Pfam" id="PF01082">
    <property type="entry name" value="Cu2_monooxygen"/>
    <property type="match status" value="1"/>
</dbReference>
<feature type="domain" description="DOMON" evidence="13">
    <location>
        <begin position="32"/>
        <end position="147"/>
    </location>
</feature>
<dbReference type="GeneTree" id="ENSGT00530000063085"/>
<dbReference type="FunFam" id="2.60.120.310:FF:000004">
    <property type="entry name" value="DBH-like monooxygenase protein 1"/>
    <property type="match status" value="1"/>
</dbReference>